<dbReference type="InterPro" id="IPR009097">
    <property type="entry name" value="Cyclic_Pdiesterase"/>
</dbReference>
<proteinExistence type="inferred from homology"/>
<dbReference type="PANTHER" id="PTHR35561">
    <property type="entry name" value="RNA 2',3'-CYCLIC PHOSPHODIESTERASE"/>
    <property type="match status" value="1"/>
</dbReference>
<dbReference type="Pfam" id="PF13563">
    <property type="entry name" value="2_5_RNA_ligase2"/>
    <property type="match status" value="1"/>
</dbReference>
<dbReference type="InterPro" id="IPR004175">
    <property type="entry name" value="RNA_CPDase"/>
</dbReference>
<dbReference type="HAMAP" id="MF_01940">
    <property type="entry name" value="RNA_CPDase"/>
    <property type="match status" value="1"/>
</dbReference>
<name>A0ABY8FEP3_9GAMM</name>
<evidence type="ECO:0000313" key="4">
    <source>
        <dbReference type="Proteomes" id="UP001321526"/>
    </source>
</evidence>
<feature type="active site" description="Proton donor" evidence="2">
    <location>
        <position position="66"/>
    </location>
</feature>
<protein>
    <recommendedName>
        <fullName evidence="2">RNA 2',3'-cyclic phosphodiesterase</fullName>
        <shortName evidence="2">RNA 2',3'-CPDase</shortName>
        <ecNumber evidence="2">3.1.4.58</ecNumber>
    </recommendedName>
</protein>
<comment type="similarity">
    <text evidence="2">Belongs to the 2H phosphoesterase superfamily. ThpR family.</text>
</comment>
<dbReference type="SUPFAM" id="SSF55144">
    <property type="entry name" value="LigT-like"/>
    <property type="match status" value="1"/>
</dbReference>
<reference evidence="3 4" key="1">
    <citation type="submission" date="2019-01" db="EMBL/GenBank/DDBJ databases">
        <title>Genome sequence of Salinicola endophyticus REST5.</title>
        <authorList>
            <person name="Nascimento F.X."/>
        </authorList>
    </citation>
    <scope>NUCLEOTIDE SEQUENCE [LARGE SCALE GENOMIC DNA]</scope>
    <source>
        <strain evidence="3 4">REST5</strain>
    </source>
</reference>
<dbReference type="EC" id="3.1.4.58" evidence="2"/>
<accession>A0ABY8FEP3</accession>
<dbReference type="Gene3D" id="3.90.1140.10">
    <property type="entry name" value="Cyclic phosphodiesterase"/>
    <property type="match status" value="1"/>
</dbReference>
<evidence type="ECO:0000256" key="1">
    <source>
        <dbReference type="ARBA" id="ARBA00022801"/>
    </source>
</evidence>
<evidence type="ECO:0000313" key="3">
    <source>
        <dbReference type="EMBL" id="WFF41294.1"/>
    </source>
</evidence>
<feature type="active site" description="Proton acceptor" evidence="2">
    <location>
        <position position="148"/>
    </location>
</feature>
<gene>
    <name evidence="3" type="primary">thpR</name>
    <name evidence="3" type="ORF">EVC62_07125</name>
</gene>
<keyword evidence="4" id="KW-1185">Reference proteome</keyword>
<feature type="short sequence motif" description="HXTX 1" evidence="2">
    <location>
        <begin position="66"/>
        <end position="69"/>
    </location>
</feature>
<dbReference type="Proteomes" id="UP001321526">
    <property type="component" value="Chromosome"/>
</dbReference>
<comment type="caution">
    <text evidence="2">Lacks conserved residue(s) required for the propagation of feature annotation.</text>
</comment>
<dbReference type="PANTHER" id="PTHR35561:SF1">
    <property type="entry name" value="RNA 2',3'-CYCLIC PHOSPHODIESTERASE"/>
    <property type="match status" value="1"/>
</dbReference>
<evidence type="ECO:0000256" key="2">
    <source>
        <dbReference type="HAMAP-Rule" id="MF_01940"/>
    </source>
</evidence>
<sequence length="199" mass="22054">MGKRWHDGKRCATLRVTPSGATLVTLSRRLFFALWPDDASRRALATEAERLAPRCGGYPLPAQNMHITLAFLGSVDASRLTALLELTRAWPALQGEWTLDRLGHFPQPRIVWAGSQMPDPALLALNAELWQALARHGFTAPQRDFTPHVSLVRQADRAPPSSRLSAPLCWRFDHLALVESQLGEGDSRYRTLACSHGTA</sequence>
<dbReference type="NCBIfam" id="TIGR02258">
    <property type="entry name" value="2_5_ligase"/>
    <property type="match status" value="1"/>
</dbReference>
<comment type="function">
    <text evidence="2">Hydrolyzes RNA 2',3'-cyclic phosphodiester to an RNA 2'-phosphomonoester.</text>
</comment>
<comment type="catalytic activity">
    <reaction evidence="2">
        <text>a 3'-end 2',3'-cyclophospho-ribonucleotide-RNA + H2O = a 3'-end 2'-phospho-ribonucleotide-RNA + H(+)</text>
        <dbReference type="Rhea" id="RHEA:11828"/>
        <dbReference type="Rhea" id="RHEA-COMP:10464"/>
        <dbReference type="Rhea" id="RHEA-COMP:17353"/>
        <dbReference type="ChEBI" id="CHEBI:15377"/>
        <dbReference type="ChEBI" id="CHEBI:15378"/>
        <dbReference type="ChEBI" id="CHEBI:83064"/>
        <dbReference type="ChEBI" id="CHEBI:173113"/>
        <dbReference type="EC" id="3.1.4.58"/>
    </reaction>
</comment>
<dbReference type="EMBL" id="CP035631">
    <property type="protein sequence ID" value="WFF41294.1"/>
    <property type="molecule type" value="Genomic_DNA"/>
</dbReference>
<organism evidence="3 4">
    <name type="scientific">Salinicola endophyticus</name>
    <dbReference type="NCBI Taxonomy" id="1949083"/>
    <lineage>
        <taxon>Bacteria</taxon>
        <taxon>Pseudomonadati</taxon>
        <taxon>Pseudomonadota</taxon>
        <taxon>Gammaproteobacteria</taxon>
        <taxon>Oceanospirillales</taxon>
        <taxon>Halomonadaceae</taxon>
        <taxon>Salinicola</taxon>
    </lineage>
</organism>
<keyword evidence="1 2" id="KW-0378">Hydrolase</keyword>